<keyword evidence="3" id="KW-1185">Reference proteome</keyword>
<evidence type="ECO:0000256" key="1">
    <source>
        <dbReference type="SAM" id="Phobius"/>
    </source>
</evidence>
<keyword evidence="1" id="KW-0812">Transmembrane</keyword>
<keyword evidence="1" id="KW-1133">Transmembrane helix</keyword>
<protein>
    <submittedName>
        <fullName evidence="2">Uncharacterized protein</fullName>
    </submittedName>
</protein>
<accession>A0A8R1TXI4</accession>
<evidence type="ECO:0000313" key="2">
    <source>
        <dbReference type="EnsemblMetazoa" id="OVOC691.1"/>
    </source>
</evidence>
<proteinExistence type="predicted"/>
<evidence type="ECO:0000313" key="3">
    <source>
        <dbReference type="Proteomes" id="UP000024404"/>
    </source>
</evidence>
<keyword evidence="1" id="KW-0472">Membrane</keyword>
<dbReference type="Proteomes" id="UP000024404">
    <property type="component" value="Unassembled WGS sequence"/>
</dbReference>
<organism evidence="2 3">
    <name type="scientific">Onchocerca volvulus</name>
    <dbReference type="NCBI Taxonomy" id="6282"/>
    <lineage>
        <taxon>Eukaryota</taxon>
        <taxon>Metazoa</taxon>
        <taxon>Ecdysozoa</taxon>
        <taxon>Nematoda</taxon>
        <taxon>Chromadorea</taxon>
        <taxon>Rhabditida</taxon>
        <taxon>Spirurina</taxon>
        <taxon>Spiruromorpha</taxon>
        <taxon>Filarioidea</taxon>
        <taxon>Onchocercidae</taxon>
        <taxon>Onchocerca</taxon>
    </lineage>
</organism>
<dbReference type="EnsemblMetazoa" id="OVOC691.1">
    <property type="protein sequence ID" value="OVOC691.1"/>
    <property type="gene ID" value="WBGene00237500"/>
</dbReference>
<dbReference type="OMA" id="MSYWNLF"/>
<dbReference type="EMBL" id="CMVM020000020">
    <property type="status" value="NOT_ANNOTATED_CDS"/>
    <property type="molecule type" value="Genomic_DNA"/>
</dbReference>
<name>A0A8R1TXI4_ONCVO</name>
<reference evidence="3" key="1">
    <citation type="submission" date="2013-10" db="EMBL/GenBank/DDBJ databases">
        <title>Genome sequencing of Onchocerca volvulus.</title>
        <authorList>
            <person name="Cotton J."/>
            <person name="Tsai J."/>
            <person name="Stanley E."/>
            <person name="Tracey A."/>
            <person name="Holroyd N."/>
            <person name="Lustigman S."/>
            <person name="Berriman M."/>
        </authorList>
    </citation>
    <scope>NUCLEOTIDE SEQUENCE</scope>
</reference>
<dbReference type="AlphaFoldDB" id="A0A8R1TXI4"/>
<reference evidence="2" key="2">
    <citation type="submission" date="2022-06" db="UniProtKB">
        <authorList>
            <consortium name="EnsemblMetazoa"/>
        </authorList>
    </citation>
    <scope>IDENTIFICATION</scope>
</reference>
<feature type="transmembrane region" description="Helical" evidence="1">
    <location>
        <begin position="14"/>
        <end position="38"/>
    </location>
</feature>
<sequence>MSYWNLFTLSTREWIVVFYAVIIVFIIISMAALIICIVRSCCYVTFTDEEVVERDVVINMPQQMPSTGQPSHVESSDVHRIDENCPIHGRKKYCNKIEVQKYNSLVDGEHMATIN</sequence>